<evidence type="ECO:0000313" key="3">
    <source>
        <dbReference type="Proteomes" id="UP001059295"/>
    </source>
</evidence>
<keyword evidence="1" id="KW-0812">Transmembrane</keyword>
<proteinExistence type="predicted"/>
<sequence length="392" mass="44326">MDYLDLLYDDLLSQGIAHPDWMLGAMAGALTAFFVQLYYWLGRYGGLPRFRNNRGIRPQIPSPPVSVVVVIRENGYYFIENYLPLLLGQRYDEFEVVAVDCSYDEEIGELLHEKSLACSRLHVTAIKQQRSAGHGTKLALTVGIKACAYEHIVFTTTDCYPSSDKWLSLMAKGFINGDIVIGYCGIEPGKGLANRLMRCSRLAGSVRWLSAATRGRAYRGIAGNIGYTKSLYFESRGFNYLNMEIGDDDLFIQKIATSDNVSVVMNPAATMRQVPFGGLGWWRAVRRFYAYSFRYYPARVKRSVRTELSSRLLFFALSATAALLLPPPLIAVPLSLVLIRLLLLELKIRRIGRRVGERGLAWAYILHDFWAPIGEFALALGNRIRPNRKIWR</sequence>
<accession>A0ABY5UZG7</accession>
<keyword evidence="3" id="KW-1185">Reference proteome</keyword>
<feature type="transmembrane region" description="Helical" evidence="1">
    <location>
        <begin position="312"/>
        <end position="339"/>
    </location>
</feature>
<protein>
    <recommendedName>
        <fullName evidence="4">Glycosyltransferase, group 2 family protein</fullName>
    </recommendedName>
</protein>
<evidence type="ECO:0008006" key="4">
    <source>
        <dbReference type="Google" id="ProtNLM"/>
    </source>
</evidence>
<dbReference type="GeneID" id="82891859"/>
<dbReference type="RefSeq" id="WP_051013008.1">
    <property type="nucleotide sequence ID" value="NZ_CAPH01000023.1"/>
</dbReference>
<organism evidence="2 3">
    <name type="scientific">Alistipes ihumii AP11</name>
    <dbReference type="NCBI Taxonomy" id="1211813"/>
    <lineage>
        <taxon>Bacteria</taxon>
        <taxon>Pseudomonadati</taxon>
        <taxon>Bacteroidota</taxon>
        <taxon>Bacteroidia</taxon>
        <taxon>Bacteroidales</taxon>
        <taxon>Rikenellaceae</taxon>
        <taxon>Alistipes</taxon>
    </lineage>
</organism>
<gene>
    <name evidence="2" type="ORF">NQ491_08955</name>
</gene>
<feature type="transmembrane region" description="Helical" evidence="1">
    <location>
        <begin position="20"/>
        <end position="41"/>
    </location>
</feature>
<name>A0ABY5UZG7_9BACT</name>
<keyword evidence="1" id="KW-1133">Transmembrane helix</keyword>
<reference evidence="2" key="1">
    <citation type="journal article" date="2022" name="Cell">
        <title>Design, construction, and in vivo augmentation of a complex gut microbiome.</title>
        <authorList>
            <person name="Cheng A.G."/>
            <person name="Ho P.Y."/>
            <person name="Aranda-Diaz A."/>
            <person name="Jain S."/>
            <person name="Yu F.B."/>
            <person name="Meng X."/>
            <person name="Wang M."/>
            <person name="Iakiviak M."/>
            <person name="Nagashima K."/>
            <person name="Zhao A."/>
            <person name="Murugkar P."/>
            <person name="Patil A."/>
            <person name="Atabakhsh K."/>
            <person name="Weakley A."/>
            <person name="Yan J."/>
            <person name="Brumbaugh A.R."/>
            <person name="Higginbottom S."/>
            <person name="Dimas A."/>
            <person name="Shiver A.L."/>
            <person name="Deutschbauer A."/>
            <person name="Neff N."/>
            <person name="Sonnenburg J.L."/>
            <person name="Huang K.C."/>
            <person name="Fischbach M.A."/>
        </authorList>
    </citation>
    <scope>NUCLEOTIDE SEQUENCE</scope>
    <source>
        <strain evidence="2">AP11</strain>
    </source>
</reference>
<dbReference type="EMBL" id="CP102294">
    <property type="protein sequence ID" value="UWN56774.1"/>
    <property type="molecule type" value="Genomic_DNA"/>
</dbReference>
<dbReference type="SUPFAM" id="SSF53448">
    <property type="entry name" value="Nucleotide-diphospho-sugar transferases"/>
    <property type="match status" value="1"/>
</dbReference>
<evidence type="ECO:0000256" key="1">
    <source>
        <dbReference type="SAM" id="Phobius"/>
    </source>
</evidence>
<dbReference type="Proteomes" id="UP001059295">
    <property type="component" value="Chromosome"/>
</dbReference>
<keyword evidence="1" id="KW-0472">Membrane</keyword>
<dbReference type="Gene3D" id="3.90.550.10">
    <property type="entry name" value="Spore Coat Polysaccharide Biosynthesis Protein SpsA, Chain A"/>
    <property type="match status" value="1"/>
</dbReference>
<dbReference type="InterPro" id="IPR029044">
    <property type="entry name" value="Nucleotide-diphossugar_trans"/>
</dbReference>
<evidence type="ECO:0000313" key="2">
    <source>
        <dbReference type="EMBL" id="UWN56774.1"/>
    </source>
</evidence>